<dbReference type="AlphaFoldDB" id="A0A6A6R6C9"/>
<evidence type="ECO:0000313" key="3">
    <source>
        <dbReference type="Proteomes" id="UP000799750"/>
    </source>
</evidence>
<dbReference type="EMBL" id="MU004183">
    <property type="protein sequence ID" value="KAF2500318.1"/>
    <property type="molecule type" value="Genomic_DNA"/>
</dbReference>
<name>A0A6A6R6C9_9PEZI</name>
<feature type="compositionally biased region" description="Polar residues" evidence="1">
    <location>
        <begin position="46"/>
        <end position="59"/>
    </location>
</feature>
<protein>
    <submittedName>
        <fullName evidence="2">Uncharacterized protein</fullName>
    </submittedName>
</protein>
<sequence length="170" mass="18902">MNNTAAEPPRRKGIRKLLHRWKEKIQAEKKPKSQRAVEPTKKPTIQKRSQPAKTPNPRRNTAPADLLSSHPHPSTVPSKPGIASPTPSAPAPKRHQNRRATTGYFTASDVRAQIAADEALLRRRAAEFEYHHQREPIGFVRFDHAADRAIGGADISPSGTGPVKQWPWGK</sequence>
<evidence type="ECO:0000313" key="2">
    <source>
        <dbReference type="EMBL" id="KAF2500318.1"/>
    </source>
</evidence>
<feature type="region of interest" description="Disordered" evidence="1">
    <location>
        <begin position="1"/>
        <end position="106"/>
    </location>
</feature>
<reference evidence="2" key="1">
    <citation type="journal article" date="2020" name="Stud. Mycol.">
        <title>101 Dothideomycetes genomes: a test case for predicting lifestyles and emergence of pathogens.</title>
        <authorList>
            <person name="Haridas S."/>
            <person name="Albert R."/>
            <person name="Binder M."/>
            <person name="Bloem J."/>
            <person name="Labutti K."/>
            <person name="Salamov A."/>
            <person name="Andreopoulos B."/>
            <person name="Baker S."/>
            <person name="Barry K."/>
            <person name="Bills G."/>
            <person name="Bluhm B."/>
            <person name="Cannon C."/>
            <person name="Castanera R."/>
            <person name="Culley D."/>
            <person name="Daum C."/>
            <person name="Ezra D."/>
            <person name="Gonzalez J."/>
            <person name="Henrissat B."/>
            <person name="Kuo A."/>
            <person name="Liang C."/>
            <person name="Lipzen A."/>
            <person name="Lutzoni F."/>
            <person name="Magnuson J."/>
            <person name="Mondo S."/>
            <person name="Nolan M."/>
            <person name="Ohm R."/>
            <person name="Pangilinan J."/>
            <person name="Park H.-J."/>
            <person name="Ramirez L."/>
            <person name="Alfaro M."/>
            <person name="Sun H."/>
            <person name="Tritt A."/>
            <person name="Yoshinaga Y."/>
            <person name="Zwiers L.-H."/>
            <person name="Turgeon B."/>
            <person name="Goodwin S."/>
            <person name="Spatafora J."/>
            <person name="Crous P."/>
            <person name="Grigoriev I."/>
        </authorList>
    </citation>
    <scope>NUCLEOTIDE SEQUENCE</scope>
    <source>
        <strain evidence="2">CBS 269.34</strain>
    </source>
</reference>
<keyword evidence="3" id="KW-1185">Reference proteome</keyword>
<organism evidence="2 3">
    <name type="scientific">Lophium mytilinum</name>
    <dbReference type="NCBI Taxonomy" id="390894"/>
    <lineage>
        <taxon>Eukaryota</taxon>
        <taxon>Fungi</taxon>
        <taxon>Dikarya</taxon>
        <taxon>Ascomycota</taxon>
        <taxon>Pezizomycotina</taxon>
        <taxon>Dothideomycetes</taxon>
        <taxon>Pleosporomycetidae</taxon>
        <taxon>Mytilinidiales</taxon>
        <taxon>Mytilinidiaceae</taxon>
        <taxon>Lophium</taxon>
    </lineage>
</organism>
<proteinExistence type="predicted"/>
<accession>A0A6A6R6C9</accession>
<evidence type="ECO:0000256" key="1">
    <source>
        <dbReference type="SAM" id="MobiDB-lite"/>
    </source>
</evidence>
<feature type="compositionally biased region" description="Basic residues" evidence="1">
    <location>
        <begin position="11"/>
        <end position="22"/>
    </location>
</feature>
<dbReference type="Proteomes" id="UP000799750">
    <property type="component" value="Unassembled WGS sequence"/>
</dbReference>
<gene>
    <name evidence="2" type="ORF">BU16DRAFT_523119</name>
</gene>
<feature type="region of interest" description="Disordered" evidence="1">
    <location>
        <begin position="151"/>
        <end position="170"/>
    </location>
</feature>